<dbReference type="Gene3D" id="3.40.50.1820">
    <property type="entry name" value="alpha/beta hydrolase"/>
    <property type="match status" value="1"/>
</dbReference>
<dbReference type="GO" id="GO:0016787">
    <property type="term" value="F:hydrolase activity"/>
    <property type="evidence" value="ECO:0007669"/>
    <property type="project" value="UniProtKB-KW"/>
</dbReference>
<feature type="domain" description="Dienelactone hydrolase" evidence="1">
    <location>
        <begin position="18"/>
        <end position="234"/>
    </location>
</feature>
<keyword evidence="3" id="KW-1185">Reference proteome</keyword>
<protein>
    <submittedName>
        <fullName evidence="2">Dienelactone hydrolase family protein</fullName>
    </submittedName>
</protein>
<dbReference type="Pfam" id="PF01738">
    <property type="entry name" value="DLH"/>
    <property type="match status" value="1"/>
</dbReference>
<dbReference type="AlphaFoldDB" id="A0AAF0CG22"/>
<dbReference type="EMBL" id="CP118166">
    <property type="protein sequence ID" value="WDI31708.1"/>
    <property type="molecule type" value="Genomic_DNA"/>
</dbReference>
<name>A0AAF0CG22_9PROT</name>
<dbReference type="PANTHER" id="PTHR22946:SF0">
    <property type="entry name" value="DIENELACTONE HYDROLASE DOMAIN-CONTAINING PROTEIN"/>
    <property type="match status" value="1"/>
</dbReference>
<proteinExistence type="predicted"/>
<evidence type="ECO:0000259" key="1">
    <source>
        <dbReference type="Pfam" id="PF01738"/>
    </source>
</evidence>
<evidence type="ECO:0000313" key="2">
    <source>
        <dbReference type="EMBL" id="WDI31708.1"/>
    </source>
</evidence>
<dbReference type="Proteomes" id="UP001214043">
    <property type="component" value="Chromosome"/>
</dbReference>
<dbReference type="RefSeq" id="WP_274493595.1">
    <property type="nucleotide sequence ID" value="NZ_CP118166.1"/>
</dbReference>
<dbReference type="SUPFAM" id="SSF53474">
    <property type="entry name" value="alpha/beta-Hydrolases"/>
    <property type="match status" value="1"/>
</dbReference>
<keyword evidence="2" id="KW-0378">Hydrolase</keyword>
<dbReference type="InterPro" id="IPR002925">
    <property type="entry name" value="Dienelactn_hydro"/>
</dbReference>
<dbReference type="KEGG" id="hfl:PUV54_00710"/>
<accession>A0AAF0CG22</accession>
<dbReference type="InterPro" id="IPR050261">
    <property type="entry name" value="FrsA_esterase"/>
</dbReference>
<dbReference type="PANTHER" id="PTHR22946">
    <property type="entry name" value="DIENELACTONE HYDROLASE DOMAIN-CONTAINING PROTEIN-RELATED"/>
    <property type="match status" value="1"/>
</dbReference>
<dbReference type="InterPro" id="IPR029058">
    <property type="entry name" value="AB_hydrolase_fold"/>
</dbReference>
<reference evidence="2" key="1">
    <citation type="submission" date="2023-02" db="EMBL/GenBank/DDBJ databases">
        <title>Genome sequence of Hyphococcus flavus.</title>
        <authorList>
            <person name="Rong J.-C."/>
            <person name="Zhao Q."/>
            <person name="Yi M."/>
            <person name="Wu J.-Y."/>
        </authorList>
    </citation>
    <scope>NUCLEOTIDE SEQUENCE</scope>
    <source>
        <strain evidence="2">MCCC 1K03223</strain>
    </source>
</reference>
<sequence length="236" mass="25273">MSITTRTFDYEIEGKTYEGFLAAPSETPAPVVLVSHAWAGRSDFENGKAKVLAELGYTGIAIDLFGKGVLGTSKEENQELIEPFVSDRAYLQKHLTANIDMVKDQPEADASKVAAIGFCFGGLCVLDIARTGADVAGVVSFHGLLGASGNTVDKIKAKILALHGWDDPMAPPSDVVALGEELTKANADWQLHGYGGVMHAFTNPAANDPDFGTVYDTSADRRSWEAMKNFLSEIFA</sequence>
<organism evidence="2 3">
    <name type="scientific">Hyphococcus flavus</name>
    <dbReference type="NCBI Taxonomy" id="1866326"/>
    <lineage>
        <taxon>Bacteria</taxon>
        <taxon>Pseudomonadati</taxon>
        <taxon>Pseudomonadota</taxon>
        <taxon>Alphaproteobacteria</taxon>
        <taxon>Parvularculales</taxon>
        <taxon>Parvularculaceae</taxon>
        <taxon>Hyphococcus</taxon>
    </lineage>
</organism>
<evidence type="ECO:0000313" key="3">
    <source>
        <dbReference type="Proteomes" id="UP001214043"/>
    </source>
</evidence>
<gene>
    <name evidence="2" type="ORF">PUV54_00710</name>
</gene>